<evidence type="ECO:0000313" key="3">
    <source>
        <dbReference type="EMBL" id="SMO42201.1"/>
    </source>
</evidence>
<keyword evidence="1" id="KW-0812">Transmembrane</keyword>
<accession>A0A521B575</accession>
<gene>
    <name evidence="2" type="ORF">GJU42_20205</name>
    <name evidence="3" type="ORF">SAMN06265349_101690</name>
</gene>
<dbReference type="RefSeq" id="WP_142449355.1">
    <property type="nucleotide sequence ID" value="NZ_FXTA01000001.1"/>
</dbReference>
<keyword evidence="1" id="KW-0472">Membrane</keyword>
<dbReference type="EMBL" id="WKKG01000012">
    <property type="protein sequence ID" value="MRX70305.1"/>
    <property type="molecule type" value="Genomic_DNA"/>
</dbReference>
<dbReference type="EMBL" id="FXTA01000001">
    <property type="protein sequence ID" value="SMO42201.1"/>
    <property type="molecule type" value="Genomic_DNA"/>
</dbReference>
<feature type="transmembrane region" description="Helical" evidence="1">
    <location>
        <begin position="42"/>
        <end position="60"/>
    </location>
</feature>
<dbReference type="Proteomes" id="UP000317289">
    <property type="component" value="Unassembled WGS sequence"/>
</dbReference>
<evidence type="ECO:0000313" key="5">
    <source>
        <dbReference type="Proteomes" id="UP000468990"/>
    </source>
</evidence>
<dbReference type="OrthoDB" id="1365996at2"/>
<protein>
    <submittedName>
        <fullName evidence="3">Uncharacterized protein</fullName>
    </submittedName>
</protein>
<dbReference type="AlphaFoldDB" id="A0A521B575"/>
<feature type="transmembrane region" description="Helical" evidence="1">
    <location>
        <begin position="12"/>
        <end position="30"/>
    </location>
</feature>
<evidence type="ECO:0000313" key="2">
    <source>
        <dbReference type="EMBL" id="MRX70305.1"/>
    </source>
</evidence>
<reference evidence="3 4" key="1">
    <citation type="submission" date="2017-05" db="EMBL/GenBank/DDBJ databases">
        <authorList>
            <person name="Varghese N."/>
            <person name="Submissions S."/>
        </authorList>
    </citation>
    <scope>NUCLEOTIDE SEQUENCE [LARGE SCALE GENOMIC DNA]</scope>
    <source>
        <strain evidence="3 4">DSM 19382</strain>
    </source>
</reference>
<organism evidence="3 4">
    <name type="scientific">Flavobacterium resistens</name>
    <dbReference type="NCBI Taxonomy" id="443612"/>
    <lineage>
        <taxon>Bacteria</taxon>
        <taxon>Pseudomonadati</taxon>
        <taxon>Bacteroidota</taxon>
        <taxon>Flavobacteriia</taxon>
        <taxon>Flavobacteriales</taxon>
        <taxon>Flavobacteriaceae</taxon>
        <taxon>Flavobacterium</taxon>
    </lineage>
</organism>
<evidence type="ECO:0000313" key="4">
    <source>
        <dbReference type="Proteomes" id="UP000317289"/>
    </source>
</evidence>
<evidence type="ECO:0000256" key="1">
    <source>
        <dbReference type="SAM" id="Phobius"/>
    </source>
</evidence>
<dbReference type="Proteomes" id="UP000468990">
    <property type="component" value="Unassembled WGS sequence"/>
</dbReference>
<keyword evidence="5" id="KW-1185">Reference proteome</keyword>
<proteinExistence type="predicted"/>
<keyword evidence="1" id="KW-1133">Transmembrane helix</keyword>
<name>A0A521B575_9FLAO</name>
<sequence>MNNQTGDTIVEGIFYGLNYLGALFHWLAFFGRKSFQKVLESGFINSIIGIIVLVLIVILFKNEVLHLILYLIKKYLNQN</sequence>
<reference evidence="2 5" key="2">
    <citation type="submission" date="2019-11" db="EMBL/GenBank/DDBJ databases">
        <title>Flavobacterium resistens genome.</title>
        <authorList>
            <person name="Wilson V.M."/>
            <person name="Newman J.D."/>
        </authorList>
    </citation>
    <scope>NUCLEOTIDE SEQUENCE [LARGE SCALE GENOMIC DNA]</scope>
    <source>
        <strain evidence="2 5">DSM 19382</strain>
    </source>
</reference>